<gene>
    <name evidence="1" type="ORF">PNOK_0289800</name>
</gene>
<dbReference type="EMBL" id="NBII01000003">
    <property type="protein sequence ID" value="PAV20271.1"/>
    <property type="molecule type" value="Genomic_DNA"/>
</dbReference>
<keyword evidence="2" id="KW-1185">Reference proteome</keyword>
<name>A0A286UKY0_9AGAM</name>
<organism evidence="1 2">
    <name type="scientific">Pyrrhoderma noxium</name>
    <dbReference type="NCBI Taxonomy" id="2282107"/>
    <lineage>
        <taxon>Eukaryota</taxon>
        <taxon>Fungi</taxon>
        <taxon>Dikarya</taxon>
        <taxon>Basidiomycota</taxon>
        <taxon>Agaricomycotina</taxon>
        <taxon>Agaricomycetes</taxon>
        <taxon>Hymenochaetales</taxon>
        <taxon>Hymenochaetaceae</taxon>
        <taxon>Pyrrhoderma</taxon>
    </lineage>
</organism>
<proteinExistence type="predicted"/>
<dbReference type="OrthoDB" id="5946976at2759"/>
<dbReference type="InParanoid" id="A0A286UKY0"/>
<comment type="caution">
    <text evidence="1">The sequence shown here is derived from an EMBL/GenBank/DDBJ whole genome shotgun (WGS) entry which is preliminary data.</text>
</comment>
<dbReference type="SUPFAM" id="SSF56601">
    <property type="entry name" value="beta-lactamase/transpeptidase-like"/>
    <property type="match status" value="1"/>
</dbReference>
<dbReference type="STRING" id="2282107.A0A286UKY0"/>
<sequence length="232" mass="25195">MHTNSGTGGILSTTKWISVILNDGVDPSSGVSIIPKDTVREAITAYAIETGTGVSDTLSIVGYGLGWFRTPIVDKSLFIMLGVSLALEASKLYWTQTPREKKDISSGDGGEDTYQVQGKVDLLLPIGEYTGTYFAADYGKTTFCSSKSSSKQAGGSESYCDSLLSNFERVDKAENRTRRALELFASTPRVWFSQIRMTRLSANVFSAKFITLFPSGFGVDIHPFTYEGEKGA</sequence>
<reference evidence="1 2" key="1">
    <citation type="journal article" date="2017" name="Mol. Ecol.">
        <title>Comparative and population genomic landscape of Phellinus noxius: A hypervariable fungus causing root rot in trees.</title>
        <authorList>
            <person name="Chung C.L."/>
            <person name="Lee T.J."/>
            <person name="Akiba M."/>
            <person name="Lee H.H."/>
            <person name="Kuo T.H."/>
            <person name="Liu D."/>
            <person name="Ke H.M."/>
            <person name="Yokoi T."/>
            <person name="Roa M.B."/>
            <person name="Lu M.J."/>
            <person name="Chang Y.Y."/>
            <person name="Ann P.J."/>
            <person name="Tsai J.N."/>
            <person name="Chen C.Y."/>
            <person name="Tzean S.S."/>
            <person name="Ota Y."/>
            <person name="Hattori T."/>
            <person name="Sahashi N."/>
            <person name="Liou R.F."/>
            <person name="Kikuchi T."/>
            <person name="Tsai I.J."/>
        </authorList>
    </citation>
    <scope>NUCLEOTIDE SEQUENCE [LARGE SCALE GENOMIC DNA]</scope>
    <source>
        <strain evidence="1 2">FFPRI411160</strain>
    </source>
</reference>
<dbReference type="AlphaFoldDB" id="A0A286UKY0"/>
<dbReference type="Proteomes" id="UP000217199">
    <property type="component" value="Unassembled WGS sequence"/>
</dbReference>
<dbReference type="InterPro" id="IPR012338">
    <property type="entry name" value="Beta-lactam/transpept-like"/>
</dbReference>
<evidence type="ECO:0000313" key="2">
    <source>
        <dbReference type="Proteomes" id="UP000217199"/>
    </source>
</evidence>
<accession>A0A286UKY0</accession>
<protein>
    <submittedName>
        <fullName evidence="1">Beta-lactamase transpeptidase</fullName>
    </submittedName>
</protein>
<evidence type="ECO:0000313" key="1">
    <source>
        <dbReference type="EMBL" id="PAV20271.1"/>
    </source>
</evidence>